<feature type="compositionally biased region" description="Acidic residues" evidence="1">
    <location>
        <begin position="51"/>
        <end position="69"/>
    </location>
</feature>
<proteinExistence type="predicted"/>
<evidence type="ECO:0000256" key="1">
    <source>
        <dbReference type="SAM" id="MobiDB-lite"/>
    </source>
</evidence>
<sequence length="287" mass="30647">MAQAEEEAAAAAAADLEVQRQAAVEAQAAAAAAAAENRRREKGKGKAVPEEAPEDPEDDDDDYDPDDDLPLMARRTAPPLEDDDVVVAAPLTRLRRKKDDALAGEEKVAGGEGDAPETSSKANAQCTPGPSSASAPRNAVAGPSRRKSKTKKSSALVDDEGTVAADGSLYPACGRCIRLQRACVWKQDVIHHRLLRISFRTTSCIPCVSSAKGCRFVWESDDGLKRKADAADAKEGRDVRPRIYVGEELSDVLGRISAALDVIAKAMAQRAHEDKSAIKELIECQCM</sequence>
<dbReference type="InParanoid" id="A0A409XCG6"/>
<protein>
    <submittedName>
        <fullName evidence="2">Uncharacterized protein</fullName>
    </submittedName>
</protein>
<comment type="caution">
    <text evidence="2">The sequence shown here is derived from an EMBL/GenBank/DDBJ whole genome shotgun (WGS) entry which is preliminary data.</text>
</comment>
<gene>
    <name evidence="2" type="ORF">CVT26_013546</name>
</gene>
<dbReference type="Proteomes" id="UP000284706">
    <property type="component" value="Unassembled WGS sequence"/>
</dbReference>
<organism evidence="2 3">
    <name type="scientific">Gymnopilus dilepis</name>
    <dbReference type="NCBI Taxonomy" id="231916"/>
    <lineage>
        <taxon>Eukaryota</taxon>
        <taxon>Fungi</taxon>
        <taxon>Dikarya</taxon>
        <taxon>Basidiomycota</taxon>
        <taxon>Agaricomycotina</taxon>
        <taxon>Agaricomycetes</taxon>
        <taxon>Agaricomycetidae</taxon>
        <taxon>Agaricales</taxon>
        <taxon>Agaricineae</taxon>
        <taxon>Hymenogastraceae</taxon>
        <taxon>Gymnopilus</taxon>
    </lineage>
</organism>
<dbReference type="EMBL" id="NHYE01003646">
    <property type="protein sequence ID" value="PPQ88357.1"/>
    <property type="molecule type" value="Genomic_DNA"/>
</dbReference>
<keyword evidence="3" id="KW-1185">Reference proteome</keyword>
<feature type="non-terminal residue" evidence="2">
    <location>
        <position position="287"/>
    </location>
</feature>
<feature type="compositionally biased region" description="Polar residues" evidence="1">
    <location>
        <begin position="117"/>
        <end position="135"/>
    </location>
</feature>
<accession>A0A409XCG6</accession>
<evidence type="ECO:0000313" key="3">
    <source>
        <dbReference type="Proteomes" id="UP000284706"/>
    </source>
</evidence>
<evidence type="ECO:0000313" key="2">
    <source>
        <dbReference type="EMBL" id="PPQ88357.1"/>
    </source>
</evidence>
<dbReference type="AlphaFoldDB" id="A0A409XCG6"/>
<feature type="region of interest" description="Disordered" evidence="1">
    <location>
        <begin position="28"/>
        <end position="156"/>
    </location>
</feature>
<reference evidence="2 3" key="1">
    <citation type="journal article" date="2018" name="Evol. Lett.">
        <title>Horizontal gene cluster transfer increased hallucinogenic mushroom diversity.</title>
        <authorList>
            <person name="Reynolds H.T."/>
            <person name="Vijayakumar V."/>
            <person name="Gluck-Thaler E."/>
            <person name="Korotkin H.B."/>
            <person name="Matheny P.B."/>
            <person name="Slot J.C."/>
        </authorList>
    </citation>
    <scope>NUCLEOTIDE SEQUENCE [LARGE SCALE GENOMIC DNA]</scope>
    <source>
        <strain evidence="2 3">SRW20</strain>
    </source>
</reference>
<feature type="compositionally biased region" description="Basic and acidic residues" evidence="1">
    <location>
        <begin position="97"/>
        <end position="109"/>
    </location>
</feature>
<name>A0A409XCG6_9AGAR</name>